<gene>
    <name evidence="3" type="ORF">NW762_008196</name>
</gene>
<keyword evidence="4" id="KW-1185">Reference proteome</keyword>
<dbReference type="AlphaFoldDB" id="A0A9W8RXI4"/>
<dbReference type="Gene3D" id="3.40.50.1820">
    <property type="entry name" value="alpha/beta hydrolase"/>
    <property type="match status" value="1"/>
</dbReference>
<dbReference type="Proteomes" id="UP001152049">
    <property type="component" value="Unassembled WGS sequence"/>
</dbReference>
<dbReference type="GO" id="GO:0016042">
    <property type="term" value="P:lipid catabolic process"/>
    <property type="evidence" value="ECO:0007669"/>
    <property type="project" value="UniProtKB-UniRule"/>
</dbReference>
<dbReference type="SUPFAM" id="SSF53474">
    <property type="entry name" value="alpha/beta-Hydrolases"/>
    <property type="match status" value="1"/>
</dbReference>
<protein>
    <recommendedName>
        <fullName evidence="5">Lipase 1</fullName>
    </recommendedName>
</protein>
<organism evidence="3 4">
    <name type="scientific">Fusarium torreyae</name>
    <dbReference type="NCBI Taxonomy" id="1237075"/>
    <lineage>
        <taxon>Eukaryota</taxon>
        <taxon>Fungi</taxon>
        <taxon>Dikarya</taxon>
        <taxon>Ascomycota</taxon>
        <taxon>Pezizomycotina</taxon>
        <taxon>Sordariomycetes</taxon>
        <taxon>Hypocreomycetidae</taxon>
        <taxon>Hypocreales</taxon>
        <taxon>Nectriaceae</taxon>
        <taxon>Fusarium</taxon>
    </lineage>
</organism>
<name>A0A9W8RXI4_9HYPO</name>
<dbReference type="InterPro" id="IPR029058">
    <property type="entry name" value="AB_hydrolase_fold"/>
</dbReference>
<evidence type="ECO:0000313" key="4">
    <source>
        <dbReference type="Proteomes" id="UP001152049"/>
    </source>
</evidence>
<sequence length="430" mass="46827">MSSLDWLLDLCAVAQASDDTLTTSIAPLPVALPPSRDKWYTPPDDFESGHPGDVLRIRSAPGDLKTIVGNSSAAYHILYRTTDSRDEPSWAVTTLFILSTFYRSQWGKAAILSYQLAYNSANVDSSPSFGLSGVMANKEPSLGIKPSTSLIGEMLSFGWIVNTPDHLGPTAAFGASVQSGHATLDALRAAHNLFNLRETPGFTTAIWGYSGGSIATLAAAELQSQYAPELEIAGTALGGLADDITADFNSINKSLIAGSLVAILLGITSQYPEERKYLESRLIPDTKEEFMSVKDIEVTEAVKQFSGKDIYLFFKGGSAYLEAPQLRELYNKRAKLGYKGVPSMPMFVYKAIQDHFCPTHLTDATVDRLCNAGAEITYERNTVGNHVSEIENGKPRAFRWLWSIFDGSYQSPASKRRVADVTEDVSTQAH</sequence>
<comment type="caution">
    <text evidence="3">The sequence shown here is derived from an EMBL/GenBank/DDBJ whole genome shotgun (WGS) entry which is preliminary data.</text>
</comment>
<dbReference type="GO" id="GO:0004806">
    <property type="term" value="F:triacylglycerol lipase activity"/>
    <property type="evidence" value="ECO:0007669"/>
    <property type="project" value="UniProtKB-UniRule"/>
</dbReference>
<evidence type="ECO:0008006" key="5">
    <source>
        <dbReference type="Google" id="ProtNLM"/>
    </source>
</evidence>
<dbReference type="PIRSF" id="PIRSF029171">
    <property type="entry name" value="Esterase_LipA"/>
    <property type="match status" value="1"/>
</dbReference>
<dbReference type="OrthoDB" id="2373480at2759"/>
<accession>A0A9W8RXI4</accession>
<proteinExistence type="inferred from homology"/>
<evidence type="ECO:0000256" key="2">
    <source>
        <dbReference type="PIRNR" id="PIRNR029171"/>
    </source>
</evidence>
<evidence type="ECO:0000313" key="3">
    <source>
        <dbReference type="EMBL" id="KAJ4258056.1"/>
    </source>
</evidence>
<evidence type="ECO:0000256" key="1">
    <source>
        <dbReference type="ARBA" id="ARBA00022801"/>
    </source>
</evidence>
<dbReference type="PANTHER" id="PTHR34853">
    <property type="match status" value="1"/>
</dbReference>
<dbReference type="InterPro" id="IPR005152">
    <property type="entry name" value="Lipase_secreted"/>
</dbReference>
<dbReference type="EMBL" id="JAOQAZ010000016">
    <property type="protein sequence ID" value="KAJ4258056.1"/>
    <property type="molecule type" value="Genomic_DNA"/>
</dbReference>
<keyword evidence="1" id="KW-0378">Hydrolase</keyword>
<reference evidence="3" key="1">
    <citation type="submission" date="2022-09" db="EMBL/GenBank/DDBJ databases">
        <title>Fusarium specimens isolated from Avocado Roots.</title>
        <authorList>
            <person name="Stajich J."/>
            <person name="Roper C."/>
            <person name="Heimlech-Rivalta G."/>
        </authorList>
    </citation>
    <scope>NUCLEOTIDE SEQUENCE</scope>
    <source>
        <strain evidence="3">CF00136</strain>
    </source>
</reference>
<dbReference type="Gene3D" id="1.10.260.130">
    <property type="match status" value="1"/>
</dbReference>
<dbReference type="Pfam" id="PF03583">
    <property type="entry name" value="LIP"/>
    <property type="match status" value="1"/>
</dbReference>
<comment type="similarity">
    <text evidence="2">Belongs to the AB hydrolase superfamily. Lipase family.</text>
</comment>
<dbReference type="PANTHER" id="PTHR34853:SF5">
    <property type="entry name" value="LIP-DOMAIN-CONTAINING PROTEIN-RELATED"/>
    <property type="match status" value="1"/>
</dbReference>